<evidence type="ECO:0000313" key="2">
    <source>
        <dbReference type="EMBL" id="OHS95034.1"/>
    </source>
</evidence>
<protein>
    <recommendedName>
        <fullName evidence="1">Trafficking protein particle complex subunit 11 C-terminal domain-containing protein</fullName>
    </recommendedName>
</protein>
<comment type="caution">
    <text evidence="2">The sequence shown here is derived from an EMBL/GenBank/DDBJ whole genome shotgun (WGS) entry which is preliminary data.</text>
</comment>
<dbReference type="AlphaFoldDB" id="A0A1J4J730"/>
<evidence type="ECO:0000259" key="1">
    <source>
        <dbReference type="Pfam" id="PF12742"/>
    </source>
</evidence>
<dbReference type="GeneID" id="94830346"/>
<gene>
    <name evidence="2" type="ORF">TRFO_10751</name>
</gene>
<evidence type="ECO:0000313" key="3">
    <source>
        <dbReference type="Proteomes" id="UP000179807"/>
    </source>
</evidence>
<dbReference type="EMBL" id="MLAK01001271">
    <property type="protein sequence ID" value="OHS95034.1"/>
    <property type="molecule type" value="Genomic_DNA"/>
</dbReference>
<proteinExistence type="predicted"/>
<dbReference type="Pfam" id="PF12742">
    <property type="entry name" value="Gryzun-like"/>
    <property type="match status" value="1"/>
</dbReference>
<accession>A0A1J4J730</accession>
<feature type="domain" description="Trafficking protein particle complex subunit 11 C-terminal" evidence="1">
    <location>
        <begin position="506"/>
        <end position="559"/>
    </location>
</feature>
<name>A0A1J4J730_9EUKA</name>
<reference evidence="2" key="1">
    <citation type="submission" date="2016-10" db="EMBL/GenBank/DDBJ databases">
        <authorList>
            <person name="Benchimol M."/>
            <person name="Almeida L.G."/>
            <person name="Vasconcelos A.T."/>
            <person name="Perreira-Neves A."/>
            <person name="Rosa I.A."/>
            <person name="Tasca T."/>
            <person name="Bogo M.R."/>
            <person name="de Souza W."/>
        </authorList>
    </citation>
    <scope>NUCLEOTIDE SEQUENCE [LARGE SCALE GENOMIC DNA]</scope>
    <source>
        <strain evidence="2">K</strain>
    </source>
</reference>
<sequence length="584" mass="66708">MSHKKSQMIQGLLEIDKLFKEGKLQEVSVELDRYDWHSCSRFYSLYARVKYIRSVVFRRKSDLHQLWFQESTICLSPNYLPYIPDTFFDEWLNSFYDVSKETHERWIPQNTKLNVQDYKHPEATFLKVDGSFLKRFVFESEPIEVEVRMSSTLPKAIPDATVAVQIKDTNNNTKLYTIAKHQSITPNKTLIFKSAIQPEANVTNLKLTDVVLIINGVLLIFQAQSNSEIHIEPRDSGCSLTANLPPTGFVDVPAPIHLKFTTSEAAGYSVILSVFCQNAIVAPVPEMTGDMKNIKIDVDEPYREYNITFYVFSSLPNEINIQLKWHVQKDGKSGRIVKQELPLEFQLPFLVETEIYNETRTLVPQGTPLLTESSYSILTKFSVNSSWPVSIESFEIIPTTENINFHKSIIRLPIALEPNDEFSALTRFSTGSKEEKTSLGKLQIRYFMNSAVYEGSHVYSYILPATDSHQIAIDTLKLRVKFDFPPRGSQFEMCELCIHVTNVSYTPIEIVLYTRDTSVFFMAGTLNTQIGLFPNDPIELPLKFFPLAHGSLTFPEISINSAQNFNHCYWKASPTIFISYPAAS</sequence>
<dbReference type="RefSeq" id="XP_068348171.1">
    <property type="nucleotide sequence ID" value="XM_068495642.1"/>
</dbReference>
<dbReference type="VEuPathDB" id="TrichDB:TRFO_10751"/>
<dbReference type="InterPro" id="IPR025876">
    <property type="entry name" value="TRAPPC11_C"/>
</dbReference>
<dbReference type="OrthoDB" id="10562097at2759"/>
<keyword evidence="3" id="KW-1185">Reference proteome</keyword>
<organism evidence="2 3">
    <name type="scientific">Tritrichomonas foetus</name>
    <dbReference type="NCBI Taxonomy" id="1144522"/>
    <lineage>
        <taxon>Eukaryota</taxon>
        <taxon>Metamonada</taxon>
        <taxon>Parabasalia</taxon>
        <taxon>Tritrichomonadida</taxon>
        <taxon>Tritrichomonadidae</taxon>
        <taxon>Tritrichomonas</taxon>
    </lineage>
</organism>
<dbReference type="PANTHER" id="PTHR14374">
    <property type="entry name" value="FOIE GRAS"/>
    <property type="match status" value="1"/>
</dbReference>
<dbReference type="PANTHER" id="PTHR14374:SF0">
    <property type="entry name" value="TRAFFICKING PROTEIN PARTICLE COMPLEX SUBUNIT 11"/>
    <property type="match status" value="1"/>
</dbReference>
<dbReference type="Proteomes" id="UP000179807">
    <property type="component" value="Unassembled WGS sequence"/>
</dbReference>